<dbReference type="Proteomes" id="UP001187734">
    <property type="component" value="Unassembled WGS sequence"/>
</dbReference>
<protein>
    <recommendedName>
        <fullName evidence="1">BTB domain-containing protein</fullName>
    </recommendedName>
</protein>
<reference evidence="2" key="1">
    <citation type="submission" date="2018-03" db="EMBL/GenBank/DDBJ databases">
        <authorList>
            <person name="Guldener U."/>
        </authorList>
    </citation>
    <scope>NUCLEOTIDE SEQUENCE</scope>
</reference>
<dbReference type="PANTHER" id="PTHR47843">
    <property type="entry name" value="BTB DOMAIN-CONTAINING PROTEIN-RELATED"/>
    <property type="match status" value="1"/>
</dbReference>
<dbReference type="InterPro" id="IPR011333">
    <property type="entry name" value="SKP1/BTB/POZ_sf"/>
</dbReference>
<gene>
    <name evidence="2" type="ORF">FTOL_12170</name>
</gene>
<evidence type="ECO:0000313" key="3">
    <source>
        <dbReference type="Proteomes" id="UP001187734"/>
    </source>
</evidence>
<dbReference type="AlphaFoldDB" id="A0AAE8ML63"/>
<organism evidence="2 3">
    <name type="scientific">Fusarium torulosum</name>
    <dbReference type="NCBI Taxonomy" id="33205"/>
    <lineage>
        <taxon>Eukaryota</taxon>
        <taxon>Fungi</taxon>
        <taxon>Dikarya</taxon>
        <taxon>Ascomycota</taxon>
        <taxon>Pezizomycotina</taxon>
        <taxon>Sordariomycetes</taxon>
        <taxon>Hypocreomycetidae</taxon>
        <taxon>Hypocreales</taxon>
        <taxon>Nectriaceae</taxon>
        <taxon>Fusarium</taxon>
    </lineage>
</organism>
<proteinExistence type="predicted"/>
<dbReference type="SUPFAM" id="SSF54695">
    <property type="entry name" value="POZ domain"/>
    <property type="match status" value="2"/>
</dbReference>
<evidence type="ECO:0000259" key="1">
    <source>
        <dbReference type="PROSITE" id="PS50097"/>
    </source>
</evidence>
<dbReference type="EMBL" id="ONZP01000561">
    <property type="protein sequence ID" value="SPJ87145.1"/>
    <property type="molecule type" value="Genomic_DNA"/>
</dbReference>
<name>A0AAE8ML63_9HYPO</name>
<dbReference type="CDD" id="cd18186">
    <property type="entry name" value="BTB_POZ_ZBTB_KLHL-like"/>
    <property type="match status" value="2"/>
</dbReference>
<feature type="domain" description="BTB" evidence="1">
    <location>
        <begin position="13"/>
        <end position="80"/>
    </location>
</feature>
<dbReference type="Gene3D" id="3.30.710.10">
    <property type="entry name" value="Potassium Channel Kv1.1, Chain A"/>
    <property type="match status" value="2"/>
</dbReference>
<accession>A0AAE8ML63</accession>
<keyword evidence="3" id="KW-1185">Reference proteome</keyword>
<dbReference type="InterPro" id="IPR000210">
    <property type="entry name" value="BTB/POZ_dom"/>
</dbReference>
<evidence type="ECO:0000313" key="2">
    <source>
        <dbReference type="EMBL" id="SPJ87145.1"/>
    </source>
</evidence>
<sequence>MQSQPYFDNKDLSDAVIRCEGKQFAVHKLVLFSHSQYFAKQLDGPWKESSDKSIHIEDFNIDVVEAMVYFMYHFDYETTEDSSALILNTKVYQIADKYGIDSLKELAASKFCDATKKFWGSDEFPIAVTLAYTTTLPTDMGLRNSILVTTFDNFDDIMGRNEFCETLKTNQDFATDLARRSSIKAQHKMAGKPSDSFLGKLTSYSNNKSLSDIIIRYGDAEFKAHTVILSCHSEYFAKQLAGSWKERIERVIDITDFDGSVIEAMLHFIYHFEYTNETKESAMVFHAKVYQITDKYGILALKESAKKNFSPAVMAGWSTDEFPIAIDIVYTTTPSEDRGLRDLVVETSNAKLETLISRDGFCQALRTTTDFAADLVPFTLARYLGRFIATGVLVVRKFFNLTIRNGMPDTVLDVVIGTQGGIAAYKSTGNVLELSISFTRWTQRVF</sequence>
<dbReference type="SMART" id="SM00225">
    <property type="entry name" value="BTB"/>
    <property type="match status" value="2"/>
</dbReference>
<dbReference type="PROSITE" id="PS50097">
    <property type="entry name" value="BTB"/>
    <property type="match status" value="2"/>
</dbReference>
<feature type="domain" description="BTB" evidence="1">
    <location>
        <begin position="211"/>
        <end position="278"/>
    </location>
</feature>
<comment type="caution">
    <text evidence="2">The sequence shown here is derived from an EMBL/GenBank/DDBJ whole genome shotgun (WGS) entry which is preliminary data.</text>
</comment>
<dbReference type="Pfam" id="PF00651">
    <property type="entry name" value="BTB"/>
    <property type="match status" value="2"/>
</dbReference>
<dbReference type="PANTHER" id="PTHR47843:SF5">
    <property type="entry name" value="BTB_POZ DOMAIN PROTEIN"/>
    <property type="match status" value="1"/>
</dbReference>